<dbReference type="Proteomes" id="UP000006732">
    <property type="component" value="Chromosome"/>
</dbReference>
<dbReference type="KEGG" id="ppd:Ppro_3560"/>
<evidence type="ECO:0000313" key="1">
    <source>
        <dbReference type="EMBL" id="ABL01152.1"/>
    </source>
</evidence>
<name>A1AUY1_PELPD</name>
<dbReference type="HOGENOM" id="CLU_2035797_0_0_7"/>
<reference evidence="1 2" key="1">
    <citation type="submission" date="2006-10" db="EMBL/GenBank/DDBJ databases">
        <title>Complete sequence of chromosome of Pelobacter propionicus DSM 2379.</title>
        <authorList>
            <consortium name="US DOE Joint Genome Institute"/>
            <person name="Copeland A."/>
            <person name="Lucas S."/>
            <person name="Lapidus A."/>
            <person name="Barry K."/>
            <person name="Detter J.C."/>
            <person name="Glavina del Rio T."/>
            <person name="Hammon N."/>
            <person name="Israni S."/>
            <person name="Dalin E."/>
            <person name="Tice H."/>
            <person name="Pitluck S."/>
            <person name="Saunders E."/>
            <person name="Brettin T."/>
            <person name="Bruce D."/>
            <person name="Han C."/>
            <person name="Tapia R."/>
            <person name="Schmutz J."/>
            <person name="Larimer F."/>
            <person name="Land M."/>
            <person name="Hauser L."/>
            <person name="Kyrpides N."/>
            <person name="Kim E."/>
            <person name="Lovley D."/>
            <person name="Richardson P."/>
        </authorList>
    </citation>
    <scope>NUCLEOTIDE SEQUENCE [LARGE SCALE GENOMIC DNA]</scope>
    <source>
        <strain evidence="2">DSM 2379 / NBRC 103807 / OttBd1</strain>
    </source>
</reference>
<dbReference type="EMBL" id="CP000482">
    <property type="protein sequence ID" value="ABL01152.1"/>
    <property type="molecule type" value="Genomic_DNA"/>
</dbReference>
<sequence length="121" mass="13430">MTQPIWFKDLINRLDTDFLEDYEERAAIMQFDGGLSRDHAECLALLNIFRKHPMAQAGLSVVKAELDGDTEFIVTTNKESACQLLSAIGCEITVQNDLASVVDSEFDGTARLAKFAILFEG</sequence>
<proteinExistence type="predicted"/>
<protein>
    <submittedName>
        <fullName evidence="1">Uncharacterized protein</fullName>
    </submittedName>
</protein>
<organism evidence="1 2">
    <name type="scientific">Pelobacter propionicus (strain DSM 2379 / NBRC 103807 / OttBd1)</name>
    <dbReference type="NCBI Taxonomy" id="338966"/>
    <lineage>
        <taxon>Bacteria</taxon>
        <taxon>Pseudomonadati</taxon>
        <taxon>Thermodesulfobacteriota</taxon>
        <taxon>Desulfuromonadia</taxon>
        <taxon>Desulfuromonadales</taxon>
        <taxon>Desulfuromonadaceae</taxon>
        <taxon>Pelobacter</taxon>
    </lineage>
</organism>
<keyword evidence="2" id="KW-1185">Reference proteome</keyword>
<dbReference type="STRING" id="338966.Ppro_3560"/>
<evidence type="ECO:0000313" key="2">
    <source>
        <dbReference type="Proteomes" id="UP000006732"/>
    </source>
</evidence>
<dbReference type="RefSeq" id="WP_011737365.1">
    <property type="nucleotide sequence ID" value="NC_008609.1"/>
</dbReference>
<dbReference type="OrthoDB" id="7872625at2"/>
<gene>
    <name evidence="1" type="ordered locus">Ppro_3560</name>
</gene>
<accession>A1AUY1</accession>
<dbReference type="AlphaFoldDB" id="A1AUY1"/>